<dbReference type="CDD" id="cd00038">
    <property type="entry name" value="CAP_ED"/>
    <property type="match status" value="1"/>
</dbReference>
<evidence type="ECO:0000256" key="5">
    <source>
        <dbReference type="SAM" id="Phobius"/>
    </source>
</evidence>
<dbReference type="SUPFAM" id="SSF51206">
    <property type="entry name" value="cAMP-binding domain-like"/>
    <property type="match status" value="1"/>
</dbReference>
<comment type="caution">
    <text evidence="8">The sequence shown here is derived from an EMBL/GenBank/DDBJ whole genome shotgun (WGS) entry which is preliminary data.</text>
</comment>
<evidence type="ECO:0000259" key="6">
    <source>
        <dbReference type="PROSITE" id="PS50042"/>
    </source>
</evidence>
<dbReference type="InterPro" id="IPR052706">
    <property type="entry name" value="Membrane-Transporter-like"/>
</dbReference>
<protein>
    <submittedName>
        <fullName evidence="8">SLC26A/SulP transporter family protein</fullName>
    </submittedName>
</protein>
<evidence type="ECO:0000259" key="7">
    <source>
        <dbReference type="PROSITE" id="PS50801"/>
    </source>
</evidence>
<keyword evidence="2 5" id="KW-0812">Transmembrane</keyword>
<dbReference type="Gene3D" id="3.30.750.24">
    <property type="entry name" value="STAS domain"/>
    <property type="match status" value="1"/>
</dbReference>
<feature type="transmembrane region" description="Helical" evidence="5">
    <location>
        <begin position="44"/>
        <end position="62"/>
    </location>
</feature>
<feature type="transmembrane region" description="Helical" evidence="5">
    <location>
        <begin position="201"/>
        <end position="223"/>
    </location>
</feature>
<feature type="transmembrane region" description="Helical" evidence="5">
    <location>
        <begin position="389"/>
        <end position="422"/>
    </location>
</feature>
<dbReference type="Proteomes" id="UP000761264">
    <property type="component" value="Unassembled WGS sequence"/>
</dbReference>
<dbReference type="AlphaFoldDB" id="A0A967EYN6"/>
<feature type="transmembrane region" description="Helical" evidence="5">
    <location>
        <begin position="327"/>
        <end position="348"/>
    </location>
</feature>
<dbReference type="SMART" id="SM00100">
    <property type="entry name" value="cNMP"/>
    <property type="match status" value="1"/>
</dbReference>
<evidence type="ECO:0000256" key="3">
    <source>
        <dbReference type="ARBA" id="ARBA00022989"/>
    </source>
</evidence>
<comment type="subcellular location">
    <subcellularLocation>
        <location evidence="1">Membrane</location>
        <topology evidence="1">Multi-pass membrane protein</topology>
    </subcellularLocation>
</comment>
<feature type="transmembrane region" description="Helical" evidence="5">
    <location>
        <begin position="74"/>
        <end position="92"/>
    </location>
</feature>
<keyword evidence="3 5" id="KW-1133">Transmembrane helix</keyword>
<feature type="transmembrane region" description="Helical" evidence="5">
    <location>
        <begin position="98"/>
        <end position="119"/>
    </location>
</feature>
<dbReference type="CDD" id="cd07042">
    <property type="entry name" value="STAS_SulP_like_sulfate_transporter"/>
    <property type="match status" value="1"/>
</dbReference>
<evidence type="ECO:0000256" key="4">
    <source>
        <dbReference type="ARBA" id="ARBA00023136"/>
    </source>
</evidence>
<keyword evidence="9" id="KW-1185">Reference proteome</keyword>
<sequence length="718" mass="76560">MQLSALVRTTFGAFFIALVSAVFAISFAAIIYTGELAQYLDRGIGLTLLGSFVIAVTGAFTLSFRGSILAPQDVPAILLAGAAATFVAAGELSGEELFATIACLIVVASLATGAAGLLIGQMKLAYIARFVPYPVLAGFLAATGLLLLIGGIGVAVGSSVNAGGWAVYVMPDTLFKWLPALVAAVTIVIATRVFRGHITLPLALIATAVGYYILFWVFGLSMAEAREKGLLLGPFQDGGFLLGIDPALLIQADWLAIMSQAPVILTIIATAMIGKTLNASGLELAFRRDFDISREVKGAGIANMISACVGGLPGYHSLSESILANRLGLVGPIAGISSGVGCALVLLLGAGMMSALPVGLFAAVIAFLGLDLLYTWLWEERRRLGMRDYAIVVLIPIIAVTYGFLTAIAVGLLAACAFFVIAYAKLDLIRSHSNLAGRRSCVERPDTELRILAEAGLQARIVELSGFLFFGSSNVLRQRMQTVMDGDGPQVRWLVIDFKHVTGVDVSTLRVLQRLVSDCAQREVHLTLASLTTPVESELRECLGPQDVGFFSSLDEALVHLEDTLLAQTEADDLASEESILNRMEALFTENTLDGYAEQMTLDAGAVVVESGAFSNDIYLLRSGQLKVVVSRSDGQTAVVAQIRPGFVVGEMAYYSGRSRSADIIADAPSELLRIDMDRMETLERDQPEIASVFHKLIARDLARRLNRTTTLLRDLGV</sequence>
<organism evidence="8 9">
    <name type="scientific">Pelagibius litoralis</name>
    <dbReference type="NCBI Taxonomy" id="374515"/>
    <lineage>
        <taxon>Bacteria</taxon>
        <taxon>Pseudomonadati</taxon>
        <taxon>Pseudomonadota</taxon>
        <taxon>Alphaproteobacteria</taxon>
        <taxon>Rhodospirillales</taxon>
        <taxon>Rhodovibrionaceae</taxon>
        <taxon>Pelagibius</taxon>
    </lineage>
</organism>
<dbReference type="PANTHER" id="PTHR43310:SF1">
    <property type="entry name" value="SULFATE TRANSPORTER YBAR-RELATED"/>
    <property type="match status" value="1"/>
</dbReference>
<proteinExistence type="predicted"/>
<evidence type="ECO:0000313" key="8">
    <source>
        <dbReference type="EMBL" id="NIA69866.1"/>
    </source>
</evidence>
<reference evidence="8" key="1">
    <citation type="submission" date="2020-03" db="EMBL/GenBank/DDBJ databases">
        <title>Genome of Pelagibius litoralis DSM 21314T.</title>
        <authorList>
            <person name="Wang G."/>
        </authorList>
    </citation>
    <scope>NUCLEOTIDE SEQUENCE</scope>
    <source>
        <strain evidence="8">DSM 21314</strain>
    </source>
</reference>
<dbReference type="SUPFAM" id="SSF52091">
    <property type="entry name" value="SpoIIaa-like"/>
    <property type="match status" value="1"/>
</dbReference>
<dbReference type="RefSeq" id="WP_167225891.1">
    <property type="nucleotide sequence ID" value="NZ_JAAQPH010000010.1"/>
</dbReference>
<dbReference type="EMBL" id="JAAQPH010000010">
    <property type="protein sequence ID" value="NIA69866.1"/>
    <property type="molecule type" value="Genomic_DNA"/>
</dbReference>
<dbReference type="Pfam" id="PF00916">
    <property type="entry name" value="Sulfate_transp"/>
    <property type="match status" value="1"/>
</dbReference>
<evidence type="ECO:0000256" key="2">
    <source>
        <dbReference type="ARBA" id="ARBA00022692"/>
    </source>
</evidence>
<dbReference type="PROSITE" id="PS50801">
    <property type="entry name" value="STAS"/>
    <property type="match status" value="1"/>
</dbReference>
<name>A0A967EYN6_9PROT</name>
<evidence type="ECO:0000313" key="9">
    <source>
        <dbReference type="Proteomes" id="UP000761264"/>
    </source>
</evidence>
<feature type="transmembrane region" description="Helical" evidence="5">
    <location>
        <begin position="174"/>
        <end position="194"/>
    </location>
</feature>
<feature type="domain" description="STAS" evidence="7">
    <location>
        <begin position="461"/>
        <end position="561"/>
    </location>
</feature>
<dbReference type="InterPro" id="IPR036513">
    <property type="entry name" value="STAS_dom_sf"/>
</dbReference>
<gene>
    <name evidence="8" type="ORF">HBA54_14775</name>
</gene>
<dbReference type="InterPro" id="IPR000595">
    <property type="entry name" value="cNMP-bd_dom"/>
</dbReference>
<accession>A0A967EYN6</accession>
<dbReference type="InterPro" id="IPR011547">
    <property type="entry name" value="SLC26A/SulP_dom"/>
</dbReference>
<dbReference type="InterPro" id="IPR018490">
    <property type="entry name" value="cNMP-bd_dom_sf"/>
</dbReference>
<dbReference type="PANTHER" id="PTHR43310">
    <property type="entry name" value="SULFATE TRANSPORTER YBAR-RELATED"/>
    <property type="match status" value="1"/>
</dbReference>
<feature type="transmembrane region" description="Helical" evidence="5">
    <location>
        <begin position="355"/>
        <end position="377"/>
    </location>
</feature>
<evidence type="ECO:0000256" key="1">
    <source>
        <dbReference type="ARBA" id="ARBA00004141"/>
    </source>
</evidence>
<keyword evidence="4 5" id="KW-0472">Membrane</keyword>
<dbReference type="Pfam" id="PF00027">
    <property type="entry name" value="cNMP_binding"/>
    <property type="match status" value="1"/>
</dbReference>
<dbReference type="InterPro" id="IPR014710">
    <property type="entry name" value="RmlC-like_jellyroll"/>
</dbReference>
<dbReference type="Pfam" id="PF01740">
    <property type="entry name" value="STAS"/>
    <property type="match status" value="1"/>
</dbReference>
<dbReference type="GO" id="GO:0016020">
    <property type="term" value="C:membrane"/>
    <property type="evidence" value="ECO:0007669"/>
    <property type="project" value="UniProtKB-SubCell"/>
</dbReference>
<dbReference type="Gene3D" id="2.60.120.10">
    <property type="entry name" value="Jelly Rolls"/>
    <property type="match status" value="1"/>
</dbReference>
<dbReference type="PROSITE" id="PS50042">
    <property type="entry name" value="CNMP_BINDING_3"/>
    <property type="match status" value="1"/>
</dbReference>
<dbReference type="InterPro" id="IPR002645">
    <property type="entry name" value="STAS_dom"/>
</dbReference>
<feature type="transmembrane region" description="Helical" evidence="5">
    <location>
        <begin position="12"/>
        <end position="32"/>
    </location>
</feature>
<feature type="transmembrane region" description="Helical" evidence="5">
    <location>
        <begin position="131"/>
        <end position="154"/>
    </location>
</feature>
<feature type="domain" description="Cyclic nucleotide-binding" evidence="6">
    <location>
        <begin position="580"/>
        <end position="683"/>
    </location>
</feature>